<dbReference type="InterPro" id="IPR008530">
    <property type="entry name" value="CCDC22"/>
</dbReference>
<dbReference type="EMBL" id="CM035438">
    <property type="protein sequence ID" value="KAH7285179.1"/>
    <property type="molecule type" value="Genomic_DNA"/>
</dbReference>
<dbReference type="GO" id="GO:2000060">
    <property type="term" value="P:positive regulation of ubiquitin-dependent protein catabolic process"/>
    <property type="evidence" value="ECO:0007669"/>
    <property type="project" value="TreeGrafter"/>
</dbReference>
<name>A0A8T2QMM0_CERRI</name>
<feature type="region of interest" description="Disordered" evidence="2">
    <location>
        <begin position="92"/>
        <end position="113"/>
    </location>
</feature>
<protein>
    <recommendedName>
        <fullName evidence="3">CCDC22 coiled-coil domain-containing protein</fullName>
    </recommendedName>
</protein>
<dbReference type="GO" id="GO:0097602">
    <property type="term" value="F:cullin family protein binding"/>
    <property type="evidence" value="ECO:0007669"/>
    <property type="project" value="TreeGrafter"/>
</dbReference>
<dbReference type="PANTHER" id="PTHR15668:SF4">
    <property type="entry name" value="COILED-COIL DOMAIN-CONTAINING PROTEIN 22"/>
    <property type="match status" value="1"/>
</dbReference>
<comment type="caution">
    <text evidence="4">The sequence shown here is derived from an EMBL/GenBank/DDBJ whole genome shotgun (WGS) entry which is preliminary data.</text>
</comment>
<evidence type="ECO:0000313" key="5">
    <source>
        <dbReference type="Proteomes" id="UP000825935"/>
    </source>
</evidence>
<reference evidence="4" key="1">
    <citation type="submission" date="2021-08" db="EMBL/GenBank/DDBJ databases">
        <title>WGS assembly of Ceratopteris richardii.</title>
        <authorList>
            <person name="Marchant D.B."/>
            <person name="Chen G."/>
            <person name="Jenkins J."/>
            <person name="Shu S."/>
            <person name="Leebens-Mack J."/>
            <person name="Grimwood J."/>
            <person name="Schmutz J."/>
            <person name="Soltis P."/>
            <person name="Soltis D."/>
            <person name="Chen Z.-H."/>
        </authorList>
    </citation>
    <scope>NUCLEOTIDE SEQUENCE</scope>
    <source>
        <strain evidence="4">Whitten #5841</strain>
        <tissue evidence="4">Leaf</tissue>
    </source>
</reference>
<accession>A0A8T2QMM0</accession>
<dbReference type="AlphaFoldDB" id="A0A8T2QMM0"/>
<dbReference type="OMA" id="KFEQHIQ"/>
<evidence type="ECO:0000256" key="2">
    <source>
        <dbReference type="SAM" id="MobiDB-lite"/>
    </source>
</evidence>
<dbReference type="InterPro" id="IPR048348">
    <property type="entry name" value="CCDC22_CC"/>
</dbReference>
<feature type="domain" description="CCDC22 coiled-coil" evidence="3">
    <location>
        <begin position="114"/>
        <end position="268"/>
    </location>
</feature>
<sequence length="302" mass="34572">MSKREEQLNILSLENLKLTEEISELSQRLANLEGECEASSKRLEELRKQKTCLEMGVNSLSDSIPIEESLSILRLGNQGEESKNYLIDSSMEGEAISSEPRNQETLEGSGPFMKNDDICLKQQELENVRQQAKDIIARIRQRNEQNSLLAQELDKRTKVSSRSSYMKRIRELIKNSKKQDTDISHIIAETRELHRESNANQERLKRTYAIVDELVFRDAKKDATSRQAYRLLTSIHDNFAECSDKIFTLDKLHREITELASTVEAMEKRPVDLHRAEADFSTLVSENACLERAIQANSKNSG</sequence>
<dbReference type="OrthoDB" id="10266736at2759"/>
<gene>
    <name evidence="4" type="ORF">KP509_33G016700</name>
</gene>
<dbReference type="PANTHER" id="PTHR15668">
    <property type="entry name" value="JM1 PROTEIN"/>
    <property type="match status" value="1"/>
</dbReference>
<keyword evidence="1" id="KW-0175">Coiled coil</keyword>
<evidence type="ECO:0000259" key="3">
    <source>
        <dbReference type="Pfam" id="PF05667"/>
    </source>
</evidence>
<organism evidence="4 5">
    <name type="scientific">Ceratopteris richardii</name>
    <name type="common">Triangle waterfern</name>
    <dbReference type="NCBI Taxonomy" id="49495"/>
    <lineage>
        <taxon>Eukaryota</taxon>
        <taxon>Viridiplantae</taxon>
        <taxon>Streptophyta</taxon>
        <taxon>Embryophyta</taxon>
        <taxon>Tracheophyta</taxon>
        <taxon>Polypodiopsida</taxon>
        <taxon>Polypodiidae</taxon>
        <taxon>Polypodiales</taxon>
        <taxon>Pteridineae</taxon>
        <taxon>Pteridaceae</taxon>
        <taxon>Parkerioideae</taxon>
        <taxon>Ceratopteris</taxon>
    </lineage>
</organism>
<dbReference type="EMBL" id="CM035438">
    <property type="protein sequence ID" value="KAH7285177.1"/>
    <property type="molecule type" value="Genomic_DNA"/>
</dbReference>
<keyword evidence="5" id="KW-1185">Reference proteome</keyword>
<dbReference type="Proteomes" id="UP000825935">
    <property type="component" value="Chromosome 33"/>
</dbReference>
<evidence type="ECO:0000256" key="1">
    <source>
        <dbReference type="SAM" id="Coils"/>
    </source>
</evidence>
<evidence type="ECO:0000313" key="4">
    <source>
        <dbReference type="EMBL" id="KAH7285179.1"/>
    </source>
</evidence>
<dbReference type="Pfam" id="PF05667">
    <property type="entry name" value="CCDC22_CC"/>
    <property type="match status" value="1"/>
</dbReference>
<proteinExistence type="predicted"/>
<feature type="coiled-coil region" evidence="1">
    <location>
        <begin position="8"/>
        <end position="49"/>
    </location>
</feature>